<sequence>MRDVLFTKEELQEVERWLKGYKYLSSDIRQYDLKIESVKRQTYSSGAIRYDKDKLSPSYAFNSEVENEVLRKEKEIERLERLKQETLLIKERIEIAINNLTSDQKILFDYEFNNKERRYKKQQIADFMQIDIKTLNRLHDDLILSSANSLHPERTREFLYKNFNVSNS</sequence>
<proteinExistence type="predicted"/>
<protein>
    <recommendedName>
        <fullName evidence="4">Phage protein</fullName>
    </recommendedName>
</protein>
<dbReference type="Proteomes" id="UP001164187">
    <property type="component" value="Chromosome"/>
</dbReference>
<name>A0ABY7JQ85_9FIRM</name>
<evidence type="ECO:0008006" key="4">
    <source>
        <dbReference type="Google" id="ProtNLM"/>
    </source>
</evidence>
<feature type="coiled-coil region" evidence="1">
    <location>
        <begin position="62"/>
        <end position="99"/>
    </location>
</feature>
<keyword evidence="3" id="KW-1185">Reference proteome</keyword>
<evidence type="ECO:0000313" key="3">
    <source>
        <dbReference type="Proteomes" id="UP001164187"/>
    </source>
</evidence>
<reference evidence="2" key="1">
    <citation type="submission" date="2022-12" db="EMBL/GenBank/DDBJ databases">
        <title>Peptostreptococcus.</title>
        <authorList>
            <person name="Lee S.H."/>
        </authorList>
    </citation>
    <scope>NUCLEOTIDE SEQUENCE</scope>
    <source>
        <strain evidence="2">CBA3647</strain>
    </source>
</reference>
<accession>A0ABY7JQ85</accession>
<dbReference type="RefSeq" id="WP_269311954.1">
    <property type="nucleotide sequence ID" value="NZ_CP114052.1"/>
</dbReference>
<keyword evidence="1" id="KW-0175">Coiled coil</keyword>
<evidence type="ECO:0000313" key="2">
    <source>
        <dbReference type="EMBL" id="WAW15275.1"/>
    </source>
</evidence>
<dbReference type="EMBL" id="CP114052">
    <property type="protein sequence ID" value="WAW15275.1"/>
    <property type="molecule type" value="Genomic_DNA"/>
</dbReference>
<evidence type="ECO:0000256" key="1">
    <source>
        <dbReference type="SAM" id="Coils"/>
    </source>
</evidence>
<organism evidence="2 3">
    <name type="scientific">Peptostreptococcus equinus</name>
    <dbReference type="NCBI Taxonomy" id="3003601"/>
    <lineage>
        <taxon>Bacteria</taxon>
        <taxon>Bacillati</taxon>
        <taxon>Bacillota</taxon>
        <taxon>Clostridia</taxon>
        <taxon>Peptostreptococcales</taxon>
        <taxon>Peptostreptococcaceae</taxon>
        <taxon>Peptostreptococcus</taxon>
    </lineage>
</organism>
<gene>
    <name evidence="2" type="ORF">O0R46_02150</name>
</gene>